<dbReference type="SUPFAM" id="SSF56935">
    <property type="entry name" value="Porins"/>
    <property type="match status" value="1"/>
</dbReference>
<accession>A0A9X3ATM6</accession>
<dbReference type="RefSeq" id="WP_261296821.1">
    <property type="nucleotide sequence ID" value="NZ_JAMTCD010000001.1"/>
</dbReference>
<feature type="signal peptide" evidence="1">
    <location>
        <begin position="1"/>
        <end position="25"/>
    </location>
</feature>
<evidence type="ECO:0000313" key="2">
    <source>
        <dbReference type="EMBL" id="MCT7940369.1"/>
    </source>
</evidence>
<keyword evidence="3" id="KW-1185">Reference proteome</keyword>
<dbReference type="Gene3D" id="2.40.160.10">
    <property type="entry name" value="Porin"/>
    <property type="match status" value="1"/>
</dbReference>
<dbReference type="InterPro" id="IPR010870">
    <property type="entry name" value="Porin_O/P"/>
</dbReference>
<dbReference type="Proteomes" id="UP001155546">
    <property type="component" value="Unassembled WGS sequence"/>
</dbReference>
<dbReference type="EMBL" id="JAMTCD010000001">
    <property type="protein sequence ID" value="MCT7940369.1"/>
    <property type="molecule type" value="Genomic_DNA"/>
</dbReference>
<feature type="chain" id="PRO_5040719116" evidence="1">
    <location>
        <begin position="26"/>
        <end position="366"/>
    </location>
</feature>
<reference evidence="2" key="1">
    <citation type="journal article" date="2023" name="Int. J. Syst. Evol. Microbiol.">
        <title>&lt;i&gt;Shewanella septentrionalis&lt;/i&gt; sp. nov. and &lt;i&gt;Shewanella holmiensis&lt;/i&gt; sp. nov., isolated from Baltic Sea water and sediments.</title>
        <authorList>
            <person name="Martin-Rodriguez A.J."/>
            <person name="Thorell K."/>
            <person name="Joffre E."/>
            <person name="Jensie-Markopoulos S."/>
            <person name="Moore E.R.B."/>
            <person name="Sjoling A."/>
        </authorList>
    </citation>
    <scope>NUCLEOTIDE SEQUENCE</scope>
    <source>
        <strain evidence="2">SP1S2-7</strain>
    </source>
</reference>
<proteinExistence type="predicted"/>
<name>A0A9X3ATM6_9GAMM</name>
<gene>
    <name evidence="2" type="ORF">NE535_00945</name>
</gene>
<protein>
    <submittedName>
        <fullName evidence="2">OprO/OprP family phosphate-selective porin</fullName>
    </submittedName>
</protein>
<dbReference type="InterPro" id="IPR023614">
    <property type="entry name" value="Porin_dom_sf"/>
</dbReference>
<evidence type="ECO:0000313" key="3">
    <source>
        <dbReference type="Proteomes" id="UP001155546"/>
    </source>
</evidence>
<organism evidence="2 3">
    <name type="scientific">Shewanella holmiensis</name>
    <dbReference type="NCBI Taxonomy" id="2952222"/>
    <lineage>
        <taxon>Bacteria</taxon>
        <taxon>Pseudomonadati</taxon>
        <taxon>Pseudomonadota</taxon>
        <taxon>Gammaproteobacteria</taxon>
        <taxon>Alteromonadales</taxon>
        <taxon>Shewanellaceae</taxon>
        <taxon>Shewanella</taxon>
    </lineage>
</organism>
<keyword evidence="1" id="KW-0732">Signal</keyword>
<dbReference type="Pfam" id="PF07396">
    <property type="entry name" value="Porin_O_P"/>
    <property type="match status" value="1"/>
</dbReference>
<comment type="caution">
    <text evidence="2">The sequence shown here is derived from an EMBL/GenBank/DDBJ whole genome shotgun (WGS) entry which is preliminary data.</text>
</comment>
<dbReference type="AlphaFoldDB" id="A0A9X3ATM6"/>
<sequence>MKTFMITVSVVSTLFSLATCHTAQAKDNQKIDNNKVDISGYFMVDYDNFDKGFLEDKSEPTTKTDIRRARISFKTEFVKDWKAKLSINYSDDETEIKDAYAQYKGWNWANLTIGQQKEPFGLEKLTSLRNQSMVERSLVSNALAPSRSIGVNLNGGFSSFNWDLGYFLPNETETASAVTGRLTWLAWQQDDNRLHLGAALSERDLNDSEFRINETMEVNFSDSLIEGEKLNADTNSLQSIELLWQYHGFTTMAEWQQSQVTDINDLTYDYQGGYVQLSYLLSGNNRQYKNGRLGSVSDSDWEFTTRFSTFDMNEENHQSDIYSVGVNYYPSKKLKFMANYINAEQIENNIELGSNKAISLRMQYSF</sequence>
<evidence type="ECO:0000256" key="1">
    <source>
        <dbReference type="SAM" id="SignalP"/>
    </source>
</evidence>